<dbReference type="OrthoDB" id="3264586at2759"/>
<keyword evidence="3" id="KW-1185">Reference proteome</keyword>
<feature type="compositionally biased region" description="Low complexity" evidence="1">
    <location>
        <begin position="12"/>
        <end position="23"/>
    </location>
</feature>
<dbReference type="EMBL" id="JAACJN010000031">
    <property type="protein sequence ID" value="KAF5387482.1"/>
    <property type="molecule type" value="Genomic_DNA"/>
</dbReference>
<proteinExistence type="predicted"/>
<feature type="compositionally biased region" description="Polar residues" evidence="1">
    <location>
        <begin position="1"/>
        <end position="11"/>
    </location>
</feature>
<name>A0A8H5HQB0_9AGAR</name>
<comment type="caution">
    <text evidence="2">The sequence shown here is derived from an EMBL/GenBank/DDBJ whole genome shotgun (WGS) entry which is preliminary data.</text>
</comment>
<dbReference type="Proteomes" id="UP000518752">
    <property type="component" value="Unassembled WGS sequence"/>
</dbReference>
<organism evidence="2 3">
    <name type="scientific">Collybiopsis confluens</name>
    <dbReference type="NCBI Taxonomy" id="2823264"/>
    <lineage>
        <taxon>Eukaryota</taxon>
        <taxon>Fungi</taxon>
        <taxon>Dikarya</taxon>
        <taxon>Basidiomycota</taxon>
        <taxon>Agaricomycotina</taxon>
        <taxon>Agaricomycetes</taxon>
        <taxon>Agaricomycetidae</taxon>
        <taxon>Agaricales</taxon>
        <taxon>Marasmiineae</taxon>
        <taxon>Omphalotaceae</taxon>
        <taxon>Collybiopsis</taxon>
    </lineage>
</organism>
<sequence>MARTPKQQSTQASSSKRPARSSAHVSFANEDDSDDIQNYDSDVFMNDDDDKEEVENEADFGLSLGQFMQEIQKRKAKKNAIMSSAFENQKKALYTDIRKQAKEMSQEGVLYIENLKASLLDTLKDQVSFDRYLNEASRLILLTMLCAAIKISLASLYDAYPTGIDDLFIRRSQAMDDASGMLRTNPTRREKALRRFLEDARLELDRSRQNEINATDASKLIKRYKALLLDP</sequence>
<feature type="region of interest" description="Disordered" evidence="1">
    <location>
        <begin position="1"/>
        <end position="47"/>
    </location>
</feature>
<reference evidence="2 3" key="1">
    <citation type="journal article" date="2020" name="ISME J.">
        <title>Uncovering the hidden diversity of litter-decomposition mechanisms in mushroom-forming fungi.</title>
        <authorList>
            <person name="Floudas D."/>
            <person name="Bentzer J."/>
            <person name="Ahren D."/>
            <person name="Johansson T."/>
            <person name="Persson P."/>
            <person name="Tunlid A."/>
        </authorList>
    </citation>
    <scope>NUCLEOTIDE SEQUENCE [LARGE SCALE GENOMIC DNA]</scope>
    <source>
        <strain evidence="2 3">CBS 406.79</strain>
    </source>
</reference>
<evidence type="ECO:0000313" key="3">
    <source>
        <dbReference type="Proteomes" id="UP000518752"/>
    </source>
</evidence>
<accession>A0A8H5HQB0</accession>
<dbReference type="AlphaFoldDB" id="A0A8H5HQB0"/>
<gene>
    <name evidence="2" type="ORF">D9757_006559</name>
</gene>
<evidence type="ECO:0000313" key="2">
    <source>
        <dbReference type="EMBL" id="KAF5387482.1"/>
    </source>
</evidence>
<evidence type="ECO:0000256" key="1">
    <source>
        <dbReference type="SAM" id="MobiDB-lite"/>
    </source>
</evidence>
<protein>
    <submittedName>
        <fullName evidence="2">Uncharacterized protein</fullName>
    </submittedName>
</protein>